<evidence type="ECO:0000256" key="1">
    <source>
        <dbReference type="ARBA" id="ARBA00023015"/>
    </source>
</evidence>
<dbReference type="Pfam" id="PF00440">
    <property type="entry name" value="TetR_N"/>
    <property type="match status" value="1"/>
</dbReference>
<feature type="domain" description="HTH tetR-type" evidence="5">
    <location>
        <begin position="19"/>
        <end position="79"/>
    </location>
</feature>
<dbReference type="Gene3D" id="1.10.357.10">
    <property type="entry name" value="Tetracycline Repressor, domain 2"/>
    <property type="match status" value="1"/>
</dbReference>
<evidence type="ECO:0000259" key="5">
    <source>
        <dbReference type="PROSITE" id="PS50977"/>
    </source>
</evidence>
<dbReference type="InterPro" id="IPR036271">
    <property type="entry name" value="Tet_transcr_reg_TetR-rel_C_sf"/>
</dbReference>
<keyword evidence="7" id="KW-1185">Reference proteome</keyword>
<dbReference type="PANTHER" id="PTHR30055">
    <property type="entry name" value="HTH-TYPE TRANSCRIPTIONAL REGULATOR RUTR"/>
    <property type="match status" value="1"/>
</dbReference>
<proteinExistence type="predicted"/>
<gene>
    <name evidence="6" type="ORF">GCM10023189_30790</name>
</gene>
<evidence type="ECO:0000313" key="7">
    <source>
        <dbReference type="Proteomes" id="UP001501175"/>
    </source>
</evidence>
<feature type="DNA-binding region" description="H-T-H motif" evidence="4">
    <location>
        <begin position="42"/>
        <end position="61"/>
    </location>
</feature>
<accession>A0ABP8N2C2</accession>
<keyword evidence="2 4" id="KW-0238">DNA-binding</keyword>
<evidence type="ECO:0000256" key="2">
    <source>
        <dbReference type="ARBA" id="ARBA00023125"/>
    </source>
</evidence>
<keyword evidence="3" id="KW-0804">Transcription</keyword>
<dbReference type="InterPro" id="IPR050109">
    <property type="entry name" value="HTH-type_TetR-like_transc_reg"/>
</dbReference>
<dbReference type="SUPFAM" id="SSF48498">
    <property type="entry name" value="Tetracyclin repressor-like, C-terminal domain"/>
    <property type="match status" value="1"/>
</dbReference>
<dbReference type="SUPFAM" id="SSF46689">
    <property type="entry name" value="Homeodomain-like"/>
    <property type="match status" value="1"/>
</dbReference>
<dbReference type="PRINTS" id="PR00455">
    <property type="entry name" value="HTHTETR"/>
</dbReference>
<protein>
    <submittedName>
        <fullName evidence="6">TetR/AcrR family transcriptional regulator</fullName>
    </submittedName>
</protein>
<comment type="caution">
    <text evidence="6">The sequence shown here is derived from an EMBL/GenBank/DDBJ whole genome shotgun (WGS) entry which is preliminary data.</text>
</comment>
<dbReference type="PROSITE" id="PS50977">
    <property type="entry name" value="HTH_TETR_2"/>
    <property type="match status" value="1"/>
</dbReference>
<keyword evidence="1" id="KW-0805">Transcription regulation</keyword>
<name>A0ABP8N2C2_9BACT</name>
<dbReference type="Pfam" id="PF13305">
    <property type="entry name" value="TetR_C_33"/>
    <property type="match status" value="1"/>
</dbReference>
<organism evidence="6 7">
    <name type="scientific">Nibrella saemangeumensis</name>
    <dbReference type="NCBI Taxonomy" id="1084526"/>
    <lineage>
        <taxon>Bacteria</taxon>
        <taxon>Pseudomonadati</taxon>
        <taxon>Bacteroidota</taxon>
        <taxon>Cytophagia</taxon>
        <taxon>Cytophagales</taxon>
        <taxon>Spirosomataceae</taxon>
        <taxon>Nibrella</taxon>
    </lineage>
</organism>
<dbReference type="InterPro" id="IPR001647">
    <property type="entry name" value="HTH_TetR"/>
</dbReference>
<dbReference type="EMBL" id="BAABHD010000030">
    <property type="protein sequence ID" value="GAA4458470.1"/>
    <property type="molecule type" value="Genomic_DNA"/>
</dbReference>
<evidence type="ECO:0000256" key="4">
    <source>
        <dbReference type="PROSITE-ProRule" id="PRU00335"/>
    </source>
</evidence>
<evidence type="ECO:0000256" key="3">
    <source>
        <dbReference type="ARBA" id="ARBA00023163"/>
    </source>
</evidence>
<dbReference type="Proteomes" id="UP001501175">
    <property type="component" value="Unassembled WGS sequence"/>
</dbReference>
<dbReference type="InterPro" id="IPR025996">
    <property type="entry name" value="MT1864/Rv1816-like_C"/>
</dbReference>
<reference evidence="7" key="1">
    <citation type="journal article" date="2019" name="Int. J. Syst. Evol. Microbiol.">
        <title>The Global Catalogue of Microorganisms (GCM) 10K type strain sequencing project: providing services to taxonomists for standard genome sequencing and annotation.</title>
        <authorList>
            <consortium name="The Broad Institute Genomics Platform"/>
            <consortium name="The Broad Institute Genome Sequencing Center for Infectious Disease"/>
            <person name="Wu L."/>
            <person name="Ma J."/>
        </authorList>
    </citation>
    <scope>NUCLEOTIDE SEQUENCE [LARGE SCALE GENOMIC DNA]</scope>
    <source>
        <strain evidence="7">JCM 17927</strain>
    </source>
</reference>
<dbReference type="PANTHER" id="PTHR30055:SF212">
    <property type="entry name" value="TETR-FAMILY FAMILY TRANSCRIPTIONAL REGULATOR"/>
    <property type="match status" value="1"/>
</dbReference>
<dbReference type="InterPro" id="IPR009057">
    <property type="entry name" value="Homeodomain-like_sf"/>
</dbReference>
<evidence type="ECO:0000313" key="6">
    <source>
        <dbReference type="EMBL" id="GAA4458470.1"/>
    </source>
</evidence>
<sequence length="212" mass="24995">MLLINIAMGITERKERERAEMRKMILEAARHLFLANGYEKVSIRNIADAIEYSPATIYLYYKDKNDLLYALHQEAFGKLIEKFKPVFTVDDPFERLVRMGQQYIHYAFENPEMFDLMFIMTAPLETLECREDVWDEGRIAFNMLVQVVQQCIDAGVFKHQDAERASLMIWSMVHGLSALFLRKRMMIFSEERRGKLMQEAFELFSDTIRKGL</sequence>